<organism evidence="1 2">
    <name type="scientific">Clostridium septicum</name>
    <dbReference type="NCBI Taxonomy" id="1504"/>
    <lineage>
        <taxon>Bacteria</taxon>
        <taxon>Bacillati</taxon>
        <taxon>Bacillota</taxon>
        <taxon>Clostridia</taxon>
        <taxon>Eubacteriales</taxon>
        <taxon>Clostridiaceae</taxon>
        <taxon>Clostridium</taxon>
    </lineage>
</organism>
<sequence>MASVTQRIKQVKQPRGGYIKPKEFSIIDLDDGIELDSNENIHSSIVGLTVDYMTRHIIGTPKENAFKISLLGASIINDVNNAYNLLNDISRIDDKSISNACKLAGYDVCYRAGEQFYKPVKDINPDINTISNIKVMVNRSINFTNKYGPITKD</sequence>
<dbReference type="GeneID" id="303562260"/>
<reference evidence="1" key="1">
    <citation type="submission" date="2022-06" db="EMBL/GenBank/DDBJ databases">
        <authorList>
            <person name="Holder M.E."/>
            <person name="Ajami N.J."/>
            <person name="Petrosino J.F."/>
        </authorList>
    </citation>
    <scope>NUCLEOTIDE SEQUENCE</scope>
    <source>
        <strain evidence="1">RMA 8861</strain>
    </source>
</reference>
<proteinExistence type="predicted"/>
<evidence type="ECO:0000313" key="1">
    <source>
        <dbReference type="EMBL" id="USS02009.1"/>
    </source>
</evidence>
<protein>
    <submittedName>
        <fullName evidence="1">Uncharacterized protein</fullName>
    </submittedName>
</protein>
<dbReference type="EMBL" id="CP099799">
    <property type="protein sequence ID" value="USS02009.1"/>
    <property type="molecule type" value="Genomic_DNA"/>
</dbReference>
<evidence type="ECO:0000313" key="2">
    <source>
        <dbReference type="Proteomes" id="UP001055437"/>
    </source>
</evidence>
<gene>
    <name evidence="1" type="ORF">NH397_06185</name>
</gene>
<dbReference type="RefSeq" id="WP_227909518.1">
    <property type="nucleotide sequence ID" value="NZ_CABMIZ010000023.1"/>
</dbReference>
<accession>A0ABY5B460</accession>
<keyword evidence="2" id="KW-1185">Reference proteome</keyword>
<dbReference type="Proteomes" id="UP001055437">
    <property type="component" value="Chromosome"/>
</dbReference>
<name>A0ABY5B460_CLOSE</name>